<dbReference type="GO" id="GO:0005201">
    <property type="term" value="F:extracellular matrix structural constituent"/>
    <property type="evidence" value="ECO:0007669"/>
    <property type="project" value="TreeGrafter"/>
</dbReference>
<feature type="domain" description="Laminin EGF-like" evidence="17">
    <location>
        <begin position="455"/>
        <end position="506"/>
    </location>
</feature>
<evidence type="ECO:0000256" key="11">
    <source>
        <dbReference type="ARBA" id="ARBA00023180"/>
    </source>
</evidence>
<keyword evidence="4" id="KW-0597">Phosphoprotein</keyword>
<name>A0A671X5H8_SPAAU</name>
<gene>
    <name evidence="20" type="primary">LAMB1</name>
    <name evidence="20" type="synonym">lamb1b</name>
</gene>
<keyword evidence="5 16" id="KW-0732">Signal</keyword>
<dbReference type="FunFam" id="2.10.25.10:FF:000101">
    <property type="entry name" value="Laminin subunit beta 1"/>
    <property type="match status" value="1"/>
</dbReference>
<keyword evidence="2" id="KW-0964">Secreted</keyword>
<feature type="disulfide bond" evidence="13">
    <location>
        <begin position="786"/>
        <end position="795"/>
    </location>
</feature>
<dbReference type="CDD" id="cd22300">
    <property type="entry name" value="cc_LAMB1_C"/>
    <property type="match status" value="1"/>
</dbReference>
<comment type="subcellular location">
    <subcellularLocation>
        <location evidence="1">Secreted</location>
        <location evidence="1">Extracellular space</location>
        <location evidence="1">Extracellular matrix</location>
        <location evidence="1">Basement membrane</location>
    </subcellularLocation>
</comment>
<dbReference type="GO" id="GO:0032991">
    <property type="term" value="C:protein-containing complex"/>
    <property type="evidence" value="ECO:0007669"/>
    <property type="project" value="UniProtKB-ARBA"/>
</dbReference>
<dbReference type="FunFam" id="2.10.25.10:FF:000145">
    <property type="entry name" value="Laminin subunit beta 1"/>
    <property type="match status" value="1"/>
</dbReference>
<feature type="domain" description="Laminin EGF-like" evidence="17">
    <location>
        <begin position="1021"/>
        <end position="1068"/>
    </location>
</feature>
<dbReference type="CDD" id="cd00055">
    <property type="entry name" value="EGF_Lam"/>
    <property type="match status" value="11"/>
</dbReference>
<evidence type="ECO:0000256" key="12">
    <source>
        <dbReference type="ARBA" id="ARBA00023292"/>
    </source>
</evidence>
<keyword evidence="10 13" id="KW-1015">Disulfide bond</keyword>
<organism evidence="20 21">
    <name type="scientific">Sparus aurata</name>
    <name type="common">Gilthead sea bream</name>
    <dbReference type="NCBI Taxonomy" id="8175"/>
    <lineage>
        <taxon>Eukaryota</taxon>
        <taxon>Metazoa</taxon>
        <taxon>Chordata</taxon>
        <taxon>Craniata</taxon>
        <taxon>Vertebrata</taxon>
        <taxon>Euteleostomi</taxon>
        <taxon>Actinopterygii</taxon>
        <taxon>Neopterygii</taxon>
        <taxon>Teleostei</taxon>
        <taxon>Neoteleostei</taxon>
        <taxon>Acanthomorphata</taxon>
        <taxon>Eupercaria</taxon>
        <taxon>Spariformes</taxon>
        <taxon>Sparidae</taxon>
        <taxon>Sparus</taxon>
    </lineage>
</organism>
<sequence>MSLIIHLLTALALWCPIRAQYPEFADVCTEGSCYPATGDLLIGRAHKLTASSTCGVKKPERFCIVGHLEEEKKCFACDSSKMYDDDNNHVSHTIENVVTTFAHNRLKTWWQSENGVENVTIQLDLEAEFHFTHLIMTFKTFRPAAMVIERSMDFGKTWQVYRYFAYDCESSFPGVSSGPLAKVDEVICDTRYSDIEPSTEGEVIFRVLDPAFEIEDPYSLRIQNMLKITNIRTKFIKLHTLGDNLLDSRDEVTEKYYYALYDMVVRGNCFCYGHASECAPMDGAPTGAEGMVHGRCVCNHNTEGLNCERCRDFHHDLPWRPAEGRNTNACKRCECNHHSTSCHFDLAVYMTTGNMSGGVCEDCQHNTVGRQCEQCAPFFFQHPNRDLRDPNVCEQCNCDPDGSLQGGLCDARTDVQAGLISGQCRCKVNVEGERCDACRQGHFGLGQGPDGCLPCTCNPLGTLPGGNPCNSETGSCFCKRLVDGHNCDQCLPQHWGLSNDMDGCRPCDCDQGGAVNNNCDPLSGQCVCREHMFGRRCDQVESGFYFIALDHYTYEAEDAKHGPGVTVVPRPYPLDRSPTWTGMGFVNVPEGAYLEFSINNIPESMDYDILIRYEPQLPEQWEQVNVRVQRPIFNPPNYSGHCSNSIQSGDDQSISLPPGSRHMLLLRPICFEQGLNYTVRLSLPLYSSVSDVQSPYTLIDSLVLIPRVRELDMFHGIDGEGAWDTFQRYRCLESSQSVIKSPMTDICNDYIFSVSALLHKGAMACQCDPQGSLSALCDPSGGQCRCRPNVVGRNCDHCAPATFLFSPAGCRPCECNLRGSVNAMCHEATGQCECVSGATGRQCSHCLPGFWGFPQCRPCNCNGHSEYCHPQTGECQGCRDFTTGHHCERCLNGYHGDPELGSGDHCRACMCPDGPRSGRQFSDSCYLLGNQLVCVCSPGYKGTDLFSCDECAPGYFGNPLVPECMCYPMGTAPQACSSPDDCQCDQLSGQCPCQPNVVGQNCDRCAADTWNIASGTGCQRCDCDPDHSYGSSCNEVTGQCSCKPGFGGKTCRECRELFWGDPKVKCHACECDARGISSDQCHRATGQCTCVEGVSGLKCDQCARGFQGEFPSCEPCHQCFAVWDNVVGELTNQTQRLEAQVAELKSSGVTAPYKELVGSLERNAKAVREIVESNPAAVKLEQIQDLIGVMSYLNGKLNTSEETLDLLHGDANATDANFDALTDEASRLEQSVKELRQQVESFPRLSSGAMDSISAAHRQSRMAELRANASTSDPGNTVEQSAAVRKATEDKLSGGQKEFDRKHQRNQKKLDKLSNELKQHELVSLSEKVCGGAADGDSCSGSSCGGLGCRGDGAPQCGGEGCGGLVITSEKALKSAKDLDQEILTAMQEVDKLSRMVWEANNRANAAKVNAMEVLIKSNRSKERVEQSNDQLRNLIKEIRDLLTNEKADVAVIEAVANEVLTLEMPTSTEKLQELTKEIREKVGTLTSVESILSQSADNIQAAEALLKQAKAASEQASNMKDTAEVVKAALDESERAQSVAMDAIQLAQNNTKGTMDLLVTVSLTSDLQDYTYEQKKHERKTGSCELNKLEEAEELVGDKGESVLQARRKADELQQEAKELLAQSSAKLQRLKLERSYESNQRVLEAKAEELAELELKVREVLDEISHKVTLYSTCQ</sequence>
<evidence type="ECO:0000256" key="9">
    <source>
        <dbReference type="ARBA" id="ARBA00023054"/>
    </source>
</evidence>
<feature type="disulfide bond" evidence="13">
    <location>
        <begin position="1021"/>
        <end position="1033"/>
    </location>
</feature>
<evidence type="ECO:0000256" key="3">
    <source>
        <dbReference type="ARBA" id="ARBA00022530"/>
    </source>
</evidence>
<dbReference type="Pfam" id="PF00053">
    <property type="entry name" value="EGF_laminin"/>
    <property type="match status" value="9"/>
</dbReference>
<dbReference type="Pfam" id="PF24973">
    <property type="entry name" value="EGF_LMN_ATRN"/>
    <property type="match status" value="2"/>
</dbReference>
<proteinExistence type="predicted"/>
<feature type="disulfide bond" evidence="13">
    <location>
        <begin position="813"/>
        <end position="825"/>
    </location>
</feature>
<dbReference type="PROSITE" id="PS51116">
    <property type="entry name" value="LAMININ_IVB"/>
    <property type="match status" value="1"/>
</dbReference>
<evidence type="ECO:0000259" key="19">
    <source>
        <dbReference type="PROSITE" id="PS51117"/>
    </source>
</evidence>
<dbReference type="SUPFAM" id="SSF57196">
    <property type="entry name" value="EGF/Laminin"/>
    <property type="match status" value="10"/>
</dbReference>
<feature type="disulfide bond" evidence="13">
    <location>
        <begin position="767"/>
        <end position="784"/>
    </location>
</feature>
<dbReference type="FunFam" id="2.10.25.10:FF:000011">
    <property type="entry name" value="Cadherin EGF LAG seven-pass G-type receptor"/>
    <property type="match status" value="2"/>
</dbReference>
<dbReference type="SMART" id="SM00180">
    <property type="entry name" value="EGF_Lam"/>
    <property type="match status" value="12"/>
</dbReference>
<dbReference type="InterPro" id="IPR008211">
    <property type="entry name" value="Laminin_N"/>
</dbReference>
<dbReference type="PROSITE" id="PS51117">
    <property type="entry name" value="LAMININ_NTER"/>
    <property type="match status" value="1"/>
</dbReference>
<dbReference type="GO" id="GO:0009887">
    <property type="term" value="P:animal organ morphogenesis"/>
    <property type="evidence" value="ECO:0007669"/>
    <property type="project" value="TreeGrafter"/>
</dbReference>
<feature type="disulfide bond" evidence="13">
    <location>
        <begin position="1071"/>
        <end position="1088"/>
    </location>
</feature>
<feature type="disulfide bond" evidence="13">
    <location>
        <begin position="438"/>
        <end position="452"/>
    </location>
</feature>
<dbReference type="InterPro" id="IPR013015">
    <property type="entry name" value="Laminin_IV_B"/>
</dbReference>
<evidence type="ECO:0000256" key="6">
    <source>
        <dbReference type="ARBA" id="ARBA00022737"/>
    </source>
</evidence>
<dbReference type="Pfam" id="PF21199">
    <property type="entry name" value="LAMININ_IV_B"/>
    <property type="match status" value="1"/>
</dbReference>
<dbReference type="SUPFAM" id="SSF49785">
    <property type="entry name" value="Galactose-binding domain-like"/>
    <property type="match status" value="1"/>
</dbReference>
<feature type="compositionally biased region" description="Basic and acidic residues" evidence="15">
    <location>
        <begin position="1286"/>
        <end position="1301"/>
    </location>
</feature>
<feature type="domain" description="Laminin IV type B" evidence="18">
    <location>
        <begin position="546"/>
        <end position="759"/>
    </location>
</feature>
<feature type="coiled-coil region" evidence="14">
    <location>
        <begin position="1376"/>
        <end position="1449"/>
    </location>
</feature>
<feature type="disulfide bond" evidence="13">
    <location>
        <begin position="765"/>
        <end position="777"/>
    </location>
</feature>
<dbReference type="SMART" id="SM00136">
    <property type="entry name" value="LamNT"/>
    <property type="match status" value="1"/>
</dbReference>
<feature type="domain" description="Laminin EGF-like" evidence="17">
    <location>
        <begin position="269"/>
        <end position="332"/>
    </location>
</feature>
<evidence type="ECO:0000256" key="1">
    <source>
        <dbReference type="ARBA" id="ARBA00004302"/>
    </source>
</evidence>
<dbReference type="InterPro" id="IPR000742">
    <property type="entry name" value="EGF"/>
</dbReference>
<keyword evidence="6" id="KW-0677">Repeat</keyword>
<feature type="domain" description="Laminin EGF-like" evidence="17">
    <location>
        <begin position="964"/>
        <end position="1020"/>
    </location>
</feature>
<evidence type="ECO:0000256" key="15">
    <source>
        <dbReference type="SAM" id="MobiDB-lite"/>
    </source>
</evidence>
<feature type="disulfide bond" evidence="13">
    <location>
        <begin position="815"/>
        <end position="832"/>
    </location>
</feature>
<feature type="domain" description="Laminin EGF-like" evidence="17">
    <location>
        <begin position="813"/>
        <end position="858"/>
    </location>
</feature>
<keyword evidence="21" id="KW-1185">Reference proteome</keyword>
<feature type="domain" description="Laminin EGF-like" evidence="17">
    <location>
        <begin position="1069"/>
        <end position="1115"/>
    </location>
</feature>
<dbReference type="GO" id="GO:0009888">
    <property type="term" value="P:tissue development"/>
    <property type="evidence" value="ECO:0007669"/>
    <property type="project" value="TreeGrafter"/>
</dbReference>
<dbReference type="FunFam" id="2.10.25.10:FF:000090">
    <property type="entry name" value="laminin subunit alpha"/>
    <property type="match status" value="1"/>
</dbReference>
<dbReference type="Proteomes" id="UP000472265">
    <property type="component" value="Chromosome 14"/>
</dbReference>
<evidence type="ECO:0000259" key="18">
    <source>
        <dbReference type="PROSITE" id="PS51116"/>
    </source>
</evidence>
<feature type="coiled-coil region" evidence="14">
    <location>
        <begin position="1493"/>
        <end position="1523"/>
    </location>
</feature>
<feature type="disulfide bond" evidence="13">
    <location>
        <begin position="1042"/>
        <end position="1051"/>
    </location>
</feature>
<dbReference type="FunFam" id="2.10.25.10:FF:000065">
    <property type="entry name" value="Laminin subunit beta 1"/>
    <property type="match status" value="1"/>
</dbReference>
<feature type="disulfide bond" evidence="13">
    <location>
        <begin position="363"/>
        <end position="372"/>
    </location>
</feature>
<protein>
    <submittedName>
        <fullName evidence="20">Laminin subunit beta 1</fullName>
    </submittedName>
</protein>
<feature type="disulfide bond" evidence="13">
    <location>
        <begin position="490"/>
        <end position="504"/>
    </location>
</feature>
<evidence type="ECO:0000256" key="14">
    <source>
        <dbReference type="SAM" id="Coils"/>
    </source>
</evidence>
<comment type="caution">
    <text evidence="13">Lacks conserved residue(s) required for the propagation of feature annotation.</text>
</comment>
<dbReference type="FunFam" id="2.170.300.10:FF:000001">
    <property type="entry name" value="Laminin subunit beta-1"/>
    <property type="match status" value="1"/>
</dbReference>
<evidence type="ECO:0000256" key="13">
    <source>
        <dbReference type="PROSITE-ProRule" id="PRU00460"/>
    </source>
</evidence>
<dbReference type="InterPro" id="IPR002049">
    <property type="entry name" value="LE_dom"/>
</dbReference>
<keyword evidence="7" id="KW-0084">Basement membrane</keyword>
<dbReference type="FunFam" id="2.10.25.10:FF:000280">
    <property type="entry name" value="Laminin subunit beta 4"/>
    <property type="match status" value="1"/>
</dbReference>
<dbReference type="FunFam" id="2.60.120.260:FF:000010">
    <property type="entry name" value="Laminin subunit beta 1"/>
    <property type="match status" value="1"/>
</dbReference>
<feature type="disulfide bond" evidence="13">
    <location>
        <begin position="426"/>
        <end position="435"/>
    </location>
</feature>
<dbReference type="FunFam" id="2.170.300.10:FF:000004">
    <property type="entry name" value="Laminin subunit beta 1"/>
    <property type="match status" value="1"/>
</dbReference>
<feature type="disulfide bond" evidence="13">
    <location>
        <begin position="1069"/>
        <end position="1081"/>
    </location>
</feature>
<evidence type="ECO:0000313" key="21">
    <source>
        <dbReference type="Proteomes" id="UP000472265"/>
    </source>
</evidence>
<dbReference type="GeneTree" id="ENSGT00940000156003"/>
<dbReference type="InterPro" id="IPR056863">
    <property type="entry name" value="LMN_ATRN_NET-like_EGF"/>
</dbReference>
<reference evidence="20" key="3">
    <citation type="submission" date="2025-09" db="UniProtKB">
        <authorList>
            <consortium name="Ensembl"/>
        </authorList>
    </citation>
    <scope>IDENTIFICATION</scope>
</reference>
<feature type="compositionally biased region" description="Polar residues" evidence="15">
    <location>
        <begin position="1268"/>
        <end position="1280"/>
    </location>
</feature>
<feature type="domain" description="Laminin EGF-like" evidence="17">
    <location>
        <begin position="333"/>
        <end position="395"/>
    </location>
</feature>
<evidence type="ECO:0000256" key="4">
    <source>
        <dbReference type="ARBA" id="ARBA00022553"/>
    </source>
</evidence>
<dbReference type="InterPro" id="IPR050440">
    <property type="entry name" value="Laminin/Netrin_ECM"/>
</dbReference>
<dbReference type="InterPro" id="IPR008979">
    <property type="entry name" value="Galactose-bd-like_sf"/>
</dbReference>
<dbReference type="Gene3D" id="2.10.25.10">
    <property type="entry name" value="Laminin"/>
    <property type="match status" value="8"/>
</dbReference>
<feature type="coiled-coil region" evidence="14">
    <location>
        <begin position="1604"/>
        <end position="1665"/>
    </location>
</feature>
<feature type="disulfide bond" evidence="13">
    <location>
        <begin position="478"/>
        <end position="487"/>
    </location>
</feature>
<dbReference type="PANTHER" id="PTHR10574">
    <property type="entry name" value="NETRIN/LAMININ-RELATED"/>
    <property type="match status" value="1"/>
</dbReference>
<dbReference type="FunFam" id="2.10.25.10:FF:000135">
    <property type="entry name" value="Laminin subunit beta 4"/>
    <property type="match status" value="2"/>
</dbReference>
<keyword evidence="12 13" id="KW-0424">Laminin EGF-like domain</keyword>
<feature type="region of interest" description="Disordered" evidence="15">
    <location>
        <begin position="1254"/>
        <end position="1314"/>
    </location>
</feature>
<evidence type="ECO:0000256" key="2">
    <source>
        <dbReference type="ARBA" id="ARBA00022525"/>
    </source>
</evidence>
<feature type="signal peptide" evidence="16">
    <location>
        <begin position="1"/>
        <end position="19"/>
    </location>
</feature>
<feature type="disulfide bond" evidence="13">
    <location>
        <begin position="834"/>
        <end position="843"/>
    </location>
</feature>
<keyword evidence="11" id="KW-0325">Glycoprotein</keyword>
<feature type="disulfide bond" evidence="13">
    <location>
        <begin position="298"/>
        <end position="307"/>
    </location>
</feature>
<evidence type="ECO:0000256" key="16">
    <source>
        <dbReference type="SAM" id="SignalP"/>
    </source>
</evidence>
<feature type="domain" description="Laminin EGF-like" evidence="17">
    <location>
        <begin position="859"/>
        <end position="908"/>
    </location>
</feature>
<reference evidence="20" key="1">
    <citation type="submission" date="2021-04" db="EMBL/GenBank/DDBJ databases">
        <authorList>
            <consortium name="Wellcome Sanger Institute Data Sharing"/>
        </authorList>
    </citation>
    <scope>NUCLEOTIDE SEQUENCE [LARGE SCALE GENOMIC DNA]</scope>
</reference>
<evidence type="ECO:0000259" key="17">
    <source>
        <dbReference type="PROSITE" id="PS50027"/>
    </source>
</evidence>
<dbReference type="PANTHER" id="PTHR10574:SF233">
    <property type="entry name" value="LAMININ SUBUNIT BETA-1"/>
    <property type="match status" value="1"/>
</dbReference>
<feature type="chain" id="PRO_5025351586" evidence="16">
    <location>
        <begin position="20"/>
        <end position="1677"/>
    </location>
</feature>
<evidence type="ECO:0000256" key="5">
    <source>
        <dbReference type="ARBA" id="ARBA00022729"/>
    </source>
</evidence>
<feature type="domain" description="Laminin N-terminal" evidence="19">
    <location>
        <begin position="29"/>
        <end position="268"/>
    </location>
</feature>
<dbReference type="PROSITE" id="PS01248">
    <property type="entry name" value="EGF_LAM_1"/>
    <property type="match status" value="5"/>
</dbReference>
<feature type="domain" description="Laminin EGF-like" evidence="17">
    <location>
        <begin position="765"/>
        <end position="812"/>
    </location>
</feature>
<keyword evidence="8" id="KW-0130">Cell adhesion</keyword>
<dbReference type="Gene3D" id="2.170.300.10">
    <property type="entry name" value="Tie2 ligand-binding domain superfamily"/>
    <property type="match status" value="2"/>
</dbReference>
<accession>A0A671X5H8</accession>
<feature type="disulfide bond" evidence="13">
    <location>
        <begin position="878"/>
        <end position="887"/>
    </location>
</feature>
<reference evidence="20" key="2">
    <citation type="submission" date="2025-08" db="UniProtKB">
        <authorList>
            <consortium name="Ensembl"/>
        </authorList>
    </citation>
    <scope>IDENTIFICATION</scope>
</reference>
<dbReference type="GO" id="GO:0007411">
    <property type="term" value="P:axon guidance"/>
    <property type="evidence" value="ECO:0007669"/>
    <property type="project" value="TreeGrafter"/>
</dbReference>
<evidence type="ECO:0000256" key="7">
    <source>
        <dbReference type="ARBA" id="ARBA00022869"/>
    </source>
</evidence>
<feature type="disulfide bond" evidence="13">
    <location>
        <begin position="993"/>
        <end position="1002"/>
    </location>
</feature>
<dbReference type="PROSITE" id="PS50027">
    <property type="entry name" value="EGF_LAM_2"/>
    <property type="match status" value="10"/>
</dbReference>
<evidence type="ECO:0000313" key="20">
    <source>
        <dbReference type="Ensembl" id="ENSSAUP00010045581.1"/>
    </source>
</evidence>
<dbReference type="CDD" id="cd02795">
    <property type="entry name" value="CBM6-CBM35-CBM36_like"/>
    <property type="match status" value="1"/>
</dbReference>
<evidence type="ECO:0000256" key="10">
    <source>
        <dbReference type="ARBA" id="ARBA00023157"/>
    </source>
</evidence>
<dbReference type="Ensembl" id="ENSSAUT00010047919.1">
    <property type="protein sequence ID" value="ENSSAUP00010045581.1"/>
    <property type="gene ID" value="ENSSAUG00010018699.1"/>
</dbReference>
<keyword evidence="9 14" id="KW-0175">Coiled coil</keyword>
<dbReference type="Pfam" id="PF00055">
    <property type="entry name" value="Laminin_N"/>
    <property type="match status" value="1"/>
</dbReference>
<keyword evidence="3" id="KW-0272">Extracellular matrix</keyword>
<feature type="disulfide bond" evidence="13">
    <location>
        <begin position="1023"/>
        <end position="1040"/>
    </location>
</feature>
<dbReference type="Gene3D" id="2.60.120.260">
    <property type="entry name" value="Galactose-binding domain-like"/>
    <property type="match status" value="1"/>
</dbReference>
<dbReference type="SMART" id="SM00181">
    <property type="entry name" value="EGF"/>
    <property type="match status" value="9"/>
</dbReference>
<dbReference type="GO" id="GO:0005604">
    <property type="term" value="C:basement membrane"/>
    <property type="evidence" value="ECO:0007669"/>
    <property type="project" value="UniProtKB-SubCell"/>
</dbReference>
<feature type="disulfide bond" evidence="13">
    <location>
        <begin position="1090"/>
        <end position="1099"/>
    </location>
</feature>
<dbReference type="PRINTS" id="PR00011">
    <property type="entry name" value="EGFLAMININ"/>
</dbReference>
<dbReference type="GO" id="GO:0007155">
    <property type="term" value="P:cell adhesion"/>
    <property type="evidence" value="ECO:0007669"/>
    <property type="project" value="UniProtKB-KW"/>
</dbReference>
<evidence type="ECO:0000256" key="8">
    <source>
        <dbReference type="ARBA" id="ARBA00022889"/>
    </source>
</evidence>
<feature type="domain" description="Laminin EGF-like" evidence="17">
    <location>
        <begin position="396"/>
        <end position="454"/>
    </location>
</feature>